<dbReference type="InterPro" id="IPR004853">
    <property type="entry name" value="Sugar_P_trans_dom"/>
</dbReference>
<evidence type="ECO:0000256" key="4">
    <source>
        <dbReference type="ARBA" id="ARBA00023136"/>
    </source>
</evidence>
<dbReference type="InterPro" id="IPR050186">
    <property type="entry name" value="TPT_transporter"/>
</dbReference>
<feature type="transmembrane region" description="Helical" evidence="5">
    <location>
        <begin position="102"/>
        <end position="122"/>
    </location>
</feature>
<evidence type="ECO:0000256" key="2">
    <source>
        <dbReference type="ARBA" id="ARBA00022692"/>
    </source>
</evidence>
<feature type="transmembrane region" description="Helical" evidence="5">
    <location>
        <begin position="167"/>
        <end position="189"/>
    </location>
</feature>
<evidence type="ECO:0000256" key="1">
    <source>
        <dbReference type="ARBA" id="ARBA00004141"/>
    </source>
</evidence>
<protein>
    <submittedName>
        <fullName evidence="8">Sugar phosphate transporter domain-containing protein</fullName>
    </submittedName>
</protein>
<comment type="subcellular location">
    <subcellularLocation>
        <location evidence="1">Membrane</location>
        <topology evidence="1">Multi-pass membrane protein</topology>
    </subcellularLocation>
</comment>
<keyword evidence="3 5" id="KW-1133">Transmembrane helix</keyword>
<feature type="transmembrane region" description="Helical" evidence="5">
    <location>
        <begin position="16"/>
        <end position="36"/>
    </location>
</feature>
<dbReference type="Proteomes" id="UP000887540">
    <property type="component" value="Unplaced"/>
</dbReference>
<dbReference type="GO" id="GO:0016020">
    <property type="term" value="C:membrane"/>
    <property type="evidence" value="ECO:0007669"/>
    <property type="project" value="UniProtKB-SubCell"/>
</dbReference>
<proteinExistence type="predicted"/>
<reference evidence="8" key="1">
    <citation type="submission" date="2022-11" db="UniProtKB">
        <authorList>
            <consortium name="WormBaseParasite"/>
        </authorList>
    </citation>
    <scope>IDENTIFICATION</scope>
</reference>
<dbReference type="PANTHER" id="PTHR11132">
    <property type="entry name" value="SOLUTE CARRIER FAMILY 35"/>
    <property type="match status" value="1"/>
</dbReference>
<feature type="transmembrane region" description="Helical" evidence="5">
    <location>
        <begin position="134"/>
        <end position="155"/>
    </location>
</feature>
<keyword evidence="2 5" id="KW-0812">Transmembrane</keyword>
<name>A0A914CDD1_9BILA</name>
<dbReference type="Pfam" id="PF03151">
    <property type="entry name" value="TPT"/>
    <property type="match status" value="1"/>
</dbReference>
<sequence length="248" mass="28064">MITTNNLCLKYIGISFYYVGRSLTTVFNVICCYIILGQKTSKPALMCCLLIIFGFLFGVDQEDASGSLSMKGVLYGILASMFVALSATYIKLTLKLVDNSILWLTYFKNLNALVLFLPIMLINGELVKLPDFEYITSVYFWSIMSIAGFFGCIMSQVTAWQVQVTSPLTHIISGTGKNAVQTIIAVIIWNEEKPVLWWVCNGIVLLGMTAYAFFQQQQMKSEYENKTNYKHIQNESEINHSNKRLPNF</sequence>
<feature type="transmembrane region" description="Helical" evidence="5">
    <location>
        <begin position="43"/>
        <end position="60"/>
    </location>
</feature>
<evidence type="ECO:0000256" key="3">
    <source>
        <dbReference type="ARBA" id="ARBA00022989"/>
    </source>
</evidence>
<keyword evidence="7" id="KW-1185">Reference proteome</keyword>
<dbReference type="WBParaSite" id="ACRNAN_Path_917.g3532.t1">
    <property type="protein sequence ID" value="ACRNAN_Path_917.g3532.t1"/>
    <property type="gene ID" value="ACRNAN_Path_917.g3532"/>
</dbReference>
<evidence type="ECO:0000313" key="7">
    <source>
        <dbReference type="Proteomes" id="UP000887540"/>
    </source>
</evidence>
<keyword evidence="4 5" id="KW-0472">Membrane</keyword>
<organism evidence="7 8">
    <name type="scientific">Acrobeloides nanus</name>
    <dbReference type="NCBI Taxonomy" id="290746"/>
    <lineage>
        <taxon>Eukaryota</taxon>
        <taxon>Metazoa</taxon>
        <taxon>Ecdysozoa</taxon>
        <taxon>Nematoda</taxon>
        <taxon>Chromadorea</taxon>
        <taxon>Rhabditida</taxon>
        <taxon>Tylenchina</taxon>
        <taxon>Cephalobomorpha</taxon>
        <taxon>Cephaloboidea</taxon>
        <taxon>Cephalobidae</taxon>
        <taxon>Acrobeloides</taxon>
    </lineage>
</organism>
<feature type="transmembrane region" description="Helical" evidence="5">
    <location>
        <begin position="72"/>
        <end position="90"/>
    </location>
</feature>
<feature type="transmembrane region" description="Helical" evidence="5">
    <location>
        <begin position="195"/>
        <end position="214"/>
    </location>
</feature>
<feature type="domain" description="Sugar phosphate transporter" evidence="6">
    <location>
        <begin position="5"/>
        <end position="211"/>
    </location>
</feature>
<accession>A0A914CDD1</accession>
<dbReference type="AlphaFoldDB" id="A0A914CDD1"/>
<evidence type="ECO:0000256" key="5">
    <source>
        <dbReference type="SAM" id="Phobius"/>
    </source>
</evidence>
<evidence type="ECO:0000313" key="8">
    <source>
        <dbReference type="WBParaSite" id="ACRNAN_Path_917.g3532.t1"/>
    </source>
</evidence>
<evidence type="ECO:0000259" key="6">
    <source>
        <dbReference type="Pfam" id="PF03151"/>
    </source>
</evidence>